<name>A0AAX4K912_9TREE</name>
<protein>
    <recommendedName>
        <fullName evidence="1">Methyltransferase domain-containing protein</fullName>
    </recommendedName>
</protein>
<dbReference type="GO" id="GO:0008757">
    <property type="term" value="F:S-adenosylmethionine-dependent methyltransferase activity"/>
    <property type="evidence" value="ECO:0007669"/>
    <property type="project" value="InterPro"/>
</dbReference>
<dbReference type="GeneID" id="91099226"/>
<dbReference type="Gene3D" id="3.40.50.150">
    <property type="entry name" value="Vaccinia Virus protein VP39"/>
    <property type="match status" value="1"/>
</dbReference>
<dbReference type="InterPro" id="IPR029063">
    <property type="entry name" value="SAM-dependent_MTases_sf"/>
</dbReference>
<evidence type="ECO:0000259" key="1">
    <source>
        <dbReference type="Pfam" id="PF13649"/>
    </source>
</evidence>
<dbReference type="KEGG" id="ker:91099226"/>
<dbReference type="InterPro" id="IPR041698">
    <property type="entry name" value="Methyltransf_25"/>
</dbReference>
<dbReference type="SUPFAM" id="SSF53335">
    <property type="entry name" value="S-adenosyl-L-methionine-dependent methyltransferases"/>
    <property type="match status" value="1"/>
</dbReference>
<dbReference type="PANTHER" id="PTHR43591">
    <property type="entry name" value="METHYLTRANSFERASE"/>
    <property type="match status" value="1"/>
</dbReference>
<dbReference type="CDD" id="cd02440">
    <property type="entry name" value="AdoMet_MTases"/>
    <property type="match status" value="1"/>
</dbReference>
<reference evidence="2 3" key="1">
    <citation type="submission" date="2024-01" db="EMBL/GenBank/DDBJ databases">
        <title>Comparative genomics of Cryptococcus and Kwoniella reveals pathogenesis evolution and contrasting modes of karyotype evolution via chromosome fusion or intercentromeric recombination.</title>
        <authorList>
            <person name="Coelho M.A."/>
            <person name="David-Palma M."/>
            <person name="Shea T."/>
            <person name="Bowers K."/>
            <person name="McGinley-Smith S."/>
            <person name="Mohammad A.W."/>
            <person name="Gnirke A."/>
            <person name="Yurkov A.M."/>
            <person name="Nowrousian M."/>
            <person name="Sun S."/>
            <person name="Cuomo C.A."/>
            <person name="Heitman J."/>
        </authorList>
    </citation>
    <scope>NUCLEOTIDE SEQUENCE [LARGE SCALE GENOMIC DNA]</scope>
    <source>
        <strain evidence="2 3">PYCC6329</strain>
    </source>
</reference>
<dbReference type="Pfam" id="PF13649">
    <property type="entry name" value="Methyltransf_25"/>
    <property type="match status" value="1"/>
</dbReference>
<dbReference type="Proteomes" id="UP001358614">
    <property type="component" value="Chromosome 1"/>
</dbReference>
<evidence type="ECO:0000313" key="2">
    <source>
        <dbReference type="EMBL" id="WWD02383.1"/>
    </source>
</evidence>
<feature type="domain" description="Methyltransferase" evidence="1">
    <location>
        <begin position="68"/>
        <end position="168"/>
    </location>
</feature>
<sequence length="311" mass="34129">MAKWIPSLWLTASPLEAYQDTEGITQPAGKRLLEVSGLVPAQPPISSGKGYQTPNSNSALDNENEVKVLDIGSGLGQVTNALLQSERVNKQIRIVAGEIDDSLLAHLRHKKEQGIDGWGTVDVEKLDVNSLAEPDDTFDYIYANFLYFLLPDPLAGLKESIRVLKAGGTLSLSTWGCSGPLQLLQRAISLLPSYPLIPPSSPPGGAWSHPRYIQQILTDHGLIDIKIEPYEFVQIADSPGDMARKMHPVVPILTAKWGEEKQELGWKVFEKVEELLKREQGEGPVKIWSVALVVTAKKPNEIGRTAIRDSS</sequence>
<organism evidence="2 3">
    <name type="scientific">Kwoniella europaea PYCC6329</name>
    <dbReference type="NCBI Taxonomy" id="1423913"/>
    <lineage>
        <taxon>Eukaryota</taxon>
        <taxon>Fungi</taxon>
        <taxon>Dikarya</taxon>
        <taxon>Basidiomycota</taxon>
        <taxon>Agaricomycotina</taxon>
        <taxon>Tremellomycetes</taxon>
        <taxon>Tremellales</taxon>
        <taxon>Cryptococcaceae</taxon>
        <taxon>Kwoniella</taxon>
    </lineage>
</organism>
<proteinExistence type="predicted"/>
<evidence type="ECO:0000313" key="3">
    <source>
        <dbReference type="Proteomes" id="UP001358614"/>
    </source>
</evidence>
<gene>
    <name evidence="2" type="ORF">V865_000422</name>
</gene>
<dbReference type="EMBL" id="CP144089">
    <property type="protein sequence ID" value="WWD02383.1"/>
    <property type="molecule type" value="Genomic_DNA"/>
</dbReference>
<accession>A0AAX4K912</accession>
<dbReference type="RefSeq" id="XP_066080350.1">
    <property type="nucleotide sequence ID" value="XM_066224253.1"/>
</dbReference>
<dbReference type="AlphaFoldDB" id="A0AAX4K912"/>
<keyword evidence="3" id="KW-1185">Reference proteome</keyword>